<feature type="region of interest" description="Disordered" evidence="1">
    <location>
        <begin position="1116"/>
        <end position="1156"/>
    </location>
</feature>
<evidence type="ECO:0000256" key="1">
    <source>
        <dbReference type="SAM" id="MobiDB-lite"/>
    </source>
</evidence>
<dbReference type="Proteomes" id="UP001283341">
    <property type="component" value="Unassembled WGS sequence"/>
</dbReference>
<feature type="compositionally biased region" description="Acidic residues" evidence="1">
    <location>
        <begin position="630"/>
        <end position="644"/>
    </location>
</feature>
<feature type="region of interest" description="Disordered" evidence="1">
    <location>
        <begin position="981"/>
        <end position="1018"/>
    </location>
</feature>
<feature type="region of interest" description="Disordered" evidence="1">
    <location>
        <begin position="1"/>
        <end position="81"/>
    </location>
</feature>
<feature type="compositionally biased region" description="Polar residues" evidence="1">
    <location>
        <begin position="53"/>
        <end position="81"/>
    </location>
</feature>
<sequence length="1156" mass="127943">MASAHTLYSSAARRDQMNEPRNLQPHDPQHYHHQARPSTPVAAGLLPGYSPRLRSSTSSPALNTATPAESESTLSLHYQSSELSESDDPFFGVNFSNIDGSGSPSFLDDSFLQLPGDEQLTGPADSQTTLDSFHGQPQVAAYLPLSPDKTPSLHTTSPNGERRGDRATFPDLVDPPELPNLVPQQPTLLASKHLNYQLTPDTSGSGQSSDDGLAPAAVIMPASSPHISVSMWGKDEVVVPYALDDEQHQQVQTSATADDTNVQYRDRSGSTHSTTRDGVGRWVPNQTTGQAGLDPDNRPSAEVPSMNQLAAGRKVEEQNQVVDGWLNRQPKDVYPDPLKEAPLPPLPADIDDNIPQREIPLGDQTENNYVPGQTYYVEGRGGELTEEDVEIMRQNRNWADAPLPFGISQPKSKHYQPPTSQAAIDKFNKLCQDNESIVSRAATWGTRRRSLPSISDFEGITSGNFLKKLSLSRGDTRRPSIKFPAIFSRQNPSASKRSRAENDDAASGSTETSIERKDSLATLAPPGRSLSWNNKNKKQPVPSINTALFAMGGHMASIGATHTRSGSISATPITSPRSPGNFSLNVMKPLNRIRSKSDLPKNTNLGLADMWKKSGGPPVANLAKPTANAAEDDDEEDEEDMYEDADAKNEANKILEDITPNFAGFQQHVVKLNPALERENNYLVDRIAHQQIIRYKSLLNSRVKHLQHVGTRSCPSGSMCIAMGGSANVIDSRGDARGLDPMSARYDVSDGDVTPLEGVISQESFPPDIPMPPTGSLPAEFECQLCFQPKKFQKPSDWTKHVHEDVQPFTCTWDRCRDPKIFKRKADWVRHENEGHRHLEWWTCDVEDCRHICYRRDNFLQHLVREHKFAEPRVKTKAAIKRMGNSDPTWQKVDQCHEETKVEPQQEPCRFCGKVFPTWKKLTVHLAKHMEQISLPILRLVARKELEADTIISPVQEPPARQFPTTFPVKTEPQAYDPSPTFTHTPMQTPMSAGQQNRMAFSHSPQHQQPPHQQQQPPYNMYAIHPTGYQPQLYSPGYEDLSQSMVNVSHGGFSSLNNTHAYSGLPVTSVATNPYIAPPNQYITVPQSDVEAFPTLSMNALGLQDQNTTAVQMPYNHMMDPHSAGGEQYTPQGSVSPYSRSPHQHQGQGHGGFYSQ</sequence>
<proteinExistence type="predicted"/>
<feature type="compositionally biased region" description="Polar residues" evidence="1">
    <location>
        <begin position="249"/>
        <end position="263"/>
    </location>
</feature>
<evidence type="ECO:0000313" key="3">
    <source>
        <dbReference type="EMBL" id="KAK3328951.1"/>
    </source>
</evidence>
<accession>A0AAE0MDW3</accession>
<reference evidence="3" key="1">
    <citation type="journal article" date="2023" name="Mol. Phylogenet. Evol.">
        <title>Genome-scale phylogeny and comparative genomics of the fungal order Sordariales.</title>
        <authorList>
            <person name="Hensen N."/>
            <person name="Bonometti L."/>
            <person name="Westerberg I."/>
            <person name="Brannstrom I.O."/>
            <person name="Guillou S."/>
            <person name="Cros-Aarteil S."/>
            <person name="Calhoun S."/>
            <person name="Haridas S."/>
            <person name="Kuo A."/>
            <person name="Mondo S."/>
            <person name="Pangilinan J."/>
            <person name="Riley R."/>
            <person name="LaButti K."/>
            <person name="Andreopoulos B."/>
            <person name="Lipzen A."/>
            <person name="Chen C."/>
            <person name="Yan M."/>
            <person name="Daum C."/>
            <person name="Ng V."/>
            <person name="Clum A."/>
            <person name="Steindorff A."/>
            <person name="Ohm R.A."/>
            <person name="Martin F."/>
            <person name="Silar P."/>
            <person name="Natvig D.O."/>
            <person name="Lalanne C."/>
            <person name="Gautier V."/>
            <person name="Ament-Velasquez S.L."/>
            <person name="Kruys A."/>
            <person name="Hutchinson M.I."/>
            <person name="Powell A.J."/>
            <person name="Barry K."/>
            <person name="Miller A.N."/>
            <person name="Grigoriev I.V."/>
            <person name="Debuchy R."/>
            <person name="Gladieux P."/>
            <person name="Hiltunen Thoren M."/>
            <person name="Johannesson H."/>
        </authorList>
    </citation>
    <scope>NUCLEOTIDE SEQUENCE</scope>
    <source>
        <strain evidence="3">CBS 118394</strain>
    </source>
</reference>
<feature type="region of interest" description="Disordered" evidence="1">
    <location>
        <begin position="106"/>
        <end position="183"/>
    </location>
</feature>
<dbReference type="EMBL" id="JAUEDM010000001">
    <property type="protein sequence ID" value="KAK3328951.1"/>
    <property type="molecule type" value="Genomic_DNA"/>
</dbReference>
<feature type="compositionally biased region" description="Polar residues" evidence="1">
    <location>
        <begin position="981"/>
        <end position="999"/>
    </location>
</feature>
<dbReference type="PROSITE" id="PS00028">
    <property type="entry name" value="ZINC_FINGER_C2H2_1"/>
    <property type="match status" value="2"/>
</dbReference>
<dbReference type="InterPro" id="IPR058925">
    <property type="entry name" value="zf-C2H2_AcuF"/>
</dbReference>
<dbReference type="PANTHER" id="PTHR35391">
    <property type="entry name" value="C2H2-TYPE DOMAIN-CONTAINING PROTEIN-RELATED"/>
    <property type="match status" value="1"/>
</dbReference>
<feature type="compositionally biased region" description="Low complexity" evidence="1">
    <location>
        <begin position="1005"/>
        <end position="1018"/>
    </location>
</feature>
<comment type="caution">
    <text evidence="3">The sequence shown here is derived from an EMBL/GenBank/DDBJ whole genome shotgun (WGS) entry which is preliminary data.</text>
</comment>
<evidence type="ECO:0000259" key="2">
    <source>
        <dbReference type="PROSITE" id="PS00028"/>
    </source>
</evidence>
<feature type="domain" description="C2H2-type" evidence="2">
    <location>
        <begin position="844"/>
        <end position="867"/>
    </location>
</feature>
<feature type="compositionally biased region" description="Polar residues" evidence="1">
    <location>
        <begin position="1129"/>
        <end position="1141"/>
    </location>
</feature>
<protein>
    <recommendedName>
        <fullName evidence="2">C2H2-type domain-containing protein</fullName>
    </recommendedName>
</protein>
<dbReference type="AlphaFoldDB" id="A0AAE0MDW3"/>
<organism evidence="3 4">
    <name type="scientific">Apodospora peruviana</name>
    <dbReference type="NCBI Taxonomy" id="516989"/>
    <lineage>
        <taxon>Eukaryota</taxon>
        <taxon>Fungi</taxon>
        <taxon>Dikarya</taxon>
        <taxon>Ascomycota</taxon>
        <taxon>Pezizomycotina</taxon>
        <taxon>Sordariomycetes</taxon>
        <taxon>Sordariomycetidae</taxon>
        <taxon>Sordariales</taxon>
        <taxon>Lasiosphaeriaceae</taxon>
        <taxon>Apodospora</taxon>
    </lineage>
</organism>
<feature type="region of interest" description="Disordered" evidence="1">
    <location>
        <begin position="249"/>
        <end position="303"/>
    </location>
</feature>
<dbReference type="Pfam" id="PF26082">
    <property type="entry name" value="zf-C2H2_AcuF"/>
    <property type="match status" value="1"/>
</dbReference>
<feature type="region of interest" description="Disordered" evidence="1">
    <location>
        <begin position="616"/>
        <end position="644"/>
    </location>
</feature>
<feature type="compositionally biased region" description="Basic and acidic residues" evidence="1">
    <location>
        <begin position="264"/>
        <end position="279"/>
    </location>
</feature>
<dbReference type="SMART" id="SM00355">
    <property type="entry name" value="ZnF_C2H2"/>
    <property type="match status" value="3"/>
</dbReference>
<dbReference type="PANTHER" id="PTHR35391:SF3">
    <property type="entry name" value="FINGER DOMAIN PROTEIN, PUTATIVE (AFU_ORTHOLOGUE AFUA_8G04300)-RELATED"/>
    <property type="match status" value="1"/>
</dbReference>
<feature type="domain" description="C2H2-type" evidence="2">
    <location>
        <begin position="909"/>
        <end position="929"/>
    </location>
</feature>
<feature type="region of interest" description="Disordered" evidence="1">
    <location>
        <begin position="481"/>
        <end position="540"/>
    </location>
</feature>
<name>A0AAE0MDW3_9PEZI</name>
<evidence type="ECO:0000313" key="4">
    <source>
        <dbReference type="Proteomes" id="UP001283341"/>
    </source>
</evidence>
<dbReference type="InterPro" id="IPR013087">
    <property type="entry name" value="Znf_C2H2_type"/>
</dbReference>
<feature type="region of interest" description="Disordered" evidence="1">
    <location>
        <begin position="560"/>
        <end position="582"/>
    </location>
</feature>
<reference evidence="3" key="2">
    <citation type="submission" date="2023-06" db="EMBL/GenBank/DDBJ databases">
        <authorList>
            <consortium name="Lawrence Berkeley National Laboratory"/>
            <person name="Haridas S."/>
            <person name="Hensen N."/>
            <person name="Bonometti L."/>
            <person name="Westerberg I."/>
            <person name="Brannstrom I.O."/>
            <person name="Guillou S."/>
            <person name="Cros-Aarteil S."/>
            <person name="Calhoun S."/>
            <person name="Kuo A."/>
            <person name="Mondo S."/>
            <person name="Pangilinan J."/>
            <person name="Riley R."/>
            <person name="Labutti K."/>
            <person name="Andreopoulos B."/>
            <person name="Lipzen A."/>
            <person name="Chen C."/>
            <person name="Yanf M."/>
            <person name="Daum C."/>
            <person name="Ng V."/>
            <person name="Clum A."/>
            <person name="Steindorff A."/>
            <person name="Ohm R."/>
            <person name="Martin F."/>
            <person name="Silar P."/>
            <person name="Natvig D."/>
            <person name="Lalanne C."/>
            <person name="Gautier V."/>
            <person name="Ament-Velasquez S.L."/>
            <person name="Kruys A."/>
            <person name="Hutchinson M.I."/>
            <person name="Powell A.J."/>
            <person name="Barry K."/>
            <person name="Miller A.N."/>
            <person name="Grigoriev I.V."/>
            <person name="Debuchy R."/>
            <person name="Gladieux P."/>
            <person name="Thoren M.H."/>
            <person name="Johannesson H."/>
        </authorList>
    </citation>
    <scope>NUCLEOTIDE SEQUENCE</scope>
    <source>
        <strain evidence="3">CBS 118394</strain>
    </source>
</reference>
<gene>
    <name evidence="3" type="ORF">B0H66DRAFT_539826</name>
</gene>
<keyword evidence="4" id="KW-1185">Reference proteome</keyword>